<feature type="transmembrane region" description="Helical" evidence="1">
    <location>
        <begin position="12"/>
        <end position="34"/>
    </location>
</feature>
<proteinExistence type="predicted"/>
<evidence type="ECO:0000256" key="1">
    <source>
        <dbReference type="SAM" id="Phobius"/>
    </source>
</evidence>
<keyword evidence="1" id="KW-1133">Transmembrane helix</keyword>
<keyword evidence="1" id="KW-0812">Transmembrane</keyword>
<evidence type="ECO:0000313" key="2">
    <source>
        <dbReference type="EMBL" id="SFV63981.1"/>
    </source>
</evidence>
<sequence>MFKEFMNSVAIILPWLTAILFIIFYPMLISIYVFIPLMIGFMGYVLLLGIDRVRVIYIIFGSIYLINLEVNLSLPLFLSIIVVILFYLTIYPKLIVFKRFRWTIPLLSVMFIDLIYIIFLLGYDFIFSESSIVLDKLLIYSFIVDILMVFLL</sequence>
<dbReference type="EMBL" id="FPHC01000069">
    <property type="protein sequence ID" value="SFV63981.1"/>
    <property type="molecule type" value="Genomic_DNA"/>
</dbReference>
<organism evidence="2">
    <name type="scientific">hydrothermal vent metagenome</name>
    <dbReference type="NCBI Taxonomy" id="652676"/>
    <lineage>
        <taxon>unclassified sequences</taxon>
        <taxon>metagenomes</taxon>
        <taxon>ecological metagenomes</taxon>
    </lineage>
</organism>
<dbReference type="AlphaFoldDB" id="A0A1W1CE33"/>
<feature type="transmembrane region" description="Helical" evidence="1">
    <location>
        <begin position="41"/>
        <end position="66"/>
    </location>
</feature>
<reference evidence="2" key="1">
    <citation type="submission" date="2016-10" db="EMBL/GenBank/DDBJ databases">
        <authorList>
            <person name="de Groot N.N."/>
        </authorList>
    </citation>
    <scope>NUCLEOTIDE SEQUENCE</scope>
</reference>
<keyword evidence="1" id="KW-0472">Membrane</keyword>
<feature type="transmembrane region" description="Helical" evidence="1">
    <location>
        <begin position="102"/>
        <end position="126"/>
    </location>
</feature>
<name>A0A1W1CE33_9ZZZZ</name>
<protein>
    <submittedName>
        <fullName evidence="2">Uncharacterized protein</fullName>
    </submittedName>
</protein>
<accession>A0A1W1CE33</accession>
<gene>
    <name evidence="2" type="ORF">MNB_SV-6-248</name>
</gene>
<feature type="transmembrane region" description="Helical" evidence="1">
    <location>
        <begin position="72"/>
        <end position="90"/>
    </location>
</feature>